<feature type="transmembrane region" description="Helical" evidence="1">
    <location>
        <begin position="80"/>
        <end position="101"/>
    </location>
</feature>
<keyword evidence="1" id="KW-1133">Transmembrane helix</keyword>
<evidence type="ECO:0000256" key="1">
    <source>
        <dbReference type="SAM" id="Phobius"/>
    </source>
</evidence>
<dbReference type="EMBL" id="PDNZ01000006">
    <property type="protein sequence ID" value="PWW81571.1"/>
    <property type="molecule type" value="Genomic_DNA"/>
</dbReference>
<reference evidence="4" key="1">
    <citation type="submission" date="2017-10" db="EMBL/GenBank/DDBJ databases">
        <authorList>
            <person name="Gaisin V.A."/>
            <person name="Rysina M.S."/>
            <person name="Grouzdev D.S."/>
        </authorList>
    </citation>
    <scope>NUCLEOTIDE SEQUENCE [LARGE SCALE GENOMIC DNA]</scope>
    <source>
        <strain evidence="4">V1</strain>
    </source>
</reference>
<feature type="transmembrane region" description="Helical" evidence="1">
    <location>
        <begin position="202"/>
        <end position="222"/>
    </location>
</feature>
<feature type="transmembrane region" description="Helical" evidence="1">
    <location>
        <begin position="20"/>
        <end position="37"/>
    </location>
</feature>
<dbReference type="InterPro" id="IPR003675">
    <property type="entry name" value="Rce1/LyrA-like_dom"/>
</dbReference>
<accession>A0A317T828</accession>
<dbReference type="Pfam" id="PF02517">
    <property type="entry name" value="Rce1-like"/>
    <property type="match status" value="1"/>
</dbReference>
<feature type="transmembrane region" description="Helical" evidence="1">
    <location>
        <begin position="43"/>
        <end position="59"/>
    </location>
</feature>
<protein>
    <submittedName>
        <fullName evidence="3">CPBP family intramembrane metalloprotease</fullName>
    </submittedName>
</protein>
<feature type="transmembrane region" description="Helical" evidence="1">
    <location>
        <begin position="179"/>
        <end position="197"/>
    </location>
</feature>
<feature type="transmembrane region" description="Helical" evidence="1">
    <location>
        <begin position="153"/>
        <end position="173"/>
    </location>
</feature>
<comment type="caution">
    <text evidence="3">The sequence shown here is derived from an EMBL/GenBank/DDBJ whole genome shotgun (WGS) entry which is preliminary data.</text>
</comment>
<dbReference type="GO" id="GO:0006508">
    <property type="term" value="P:proteolysis"/>
    <property type="evidence" value="ECO:0007669"/>
    <property type="project" value="UniProtKB-KW"/>
</dbReference>
<keyword evidence="1" id="KW-0812">Transmembrane</keyword>
<dbReference type="GO" id="GO:0004175">
    <property type="term" value="F:endopeptidase activity"/>
    <property type="evidence" value="ECO:0007669"/>
    <property type="project" value="UniProtKB-ARBA"/>
</dbReference>
<keyword evidence="3" id="KW-0482">Metalloprotease</keyword>
<dbReference type="Proteomes" id="UP000246278">
    <property type="component" value="Unassembled WGS sequence"/>
</dbReference>
<keyword evidence="3" id="KW-0645">Protease</keyword>
<proteinExistence type="predicted"/>
<dbReference type="AlphaFoldDB" id="A0A317T828"/>
<dbReference type="GO" id="GO:0008237">
    <property type="term" value="F:metallopeptidase activity"/>
    <property type="evidence" value="ECO:0007669"/>
    <property type="project" value="UniProtKB-KW"/>
</dbReference>
<evidence type="ECO:0000313" key="4">
    <source>
        <dbReference type="Proteomes" id="UP000246278"/>
    </source>
</evidence>
<dbReference type="RefSeq" id="WP_110023689.1">
    <property type="nucleotide sequence ID" value="NZ_PDNZ01000006.1"/>
</dbReference>
<dbReference type="GO" id="GO:0080120">
    <property type="term" value="P:CAAX-box protein maturation"/>
    <property type="evidence" value="ECO:0007669"/>
    <property type="project" value="UniProtKB-ARBA"/>
</dbReference>
<organism evidence="3 4">
    <name type="scientific">Prosthecochloris marina</name>
    <dbReference type="NCBI Taxonomy" id="2017681"/>
    <lineage>
        <taxon>Bacteria</taxon>
        <taxon>Pseudomonadati</taxon>
        <taxon>Chlorobiota</taxon>
        <taxon>Chlorobiia</taxon>
        <taxon>Chlorobiales</taxon>
        <taxon>Chlorobiaceae</taxon>
        <taxon>Prosthecochloris</taxon>
    </lineage>
</organism>
<evidence type="ECO:0000259" key="2">
    <source>
        <dbReference type="Pfam" id="PF02517"/>
    </source>
</evidence>
<name>A0A317T828_9CHLB</name>
<feature type="transmembrane region" description="Helical" evidence="1">
    <location>
        <begin position="121"/>
        <end position="141"/>
    </location>
</feature>
<evidence type="ECO:0000313" key="3">
    <source>
        <dbReference type="EMBL" id="PWW81571.1"/>
    </source>
</evidence>
<keyword evidence="3" id="KW-0378">Hydrolase</keyword>
<gene>
    <name evidence="3" type="ORF">CR164_09155</name>
</gene>
<keyword evidence="1" id="KW-0472">Membrane</keyword>
<sequence>MTSSKKFSFVQEGDQERLQLSFGLMALIWIVGFAGHFTPLREWPALTLYVIGSLSLVLFQGVKRNGWKSMYMAGGHYKKSLLWGGGAGALLFFMALFNTHNHYENGGAAMDGMEALLRKDFLLYLFPVLVLAEELFWRGIMASSLAAYNVNRHIIVLVTTLCFALNHFAVAPVAMEERLLMAIMALPLGIAGGYITLGTKNVWGSVVVHMSAMISMFIGMQMNT</sequence>
<feature type="domain" description="CAAX prenyl protease 2/Lysostaphin resistance protein A-like" evidence="2">
    <location>
        <begin position="122"/>
        <end position="211"/>
    </location>
</feature>
<keyword evidence="4" id="KW-1185">Reference proteome</keyword>
<dbReference type="OrthoDB" id="8754470at2"/>